<evidence type="ECO:0000259" key="1">
    <source>
        <dbReference type="Pfam" id="PF26231"/>
    </source>
</evidence>
<protein>
    <recommendedName>
        <fullName evidence="1">Crocagin biosynthetic protein CgnE/B domain-containing protein</fullName>
    </recommendedName>
</protein>
<accession>A0ABT4SEY4</accession>
<evidence type="ECO:0000313" key="3">
    <source>
        <dbReference type="Proteomes" id="UP001144036"/>
    </source>
</evidence>
<sequence>MEDVAGLPEKSNCVVLLQHNLVSRDIRRKFRGMGALVVPIRAFEGTPELARYTLDKVIETDYGKACELNRYWTRSIERESGDIVFDAGLGPGAPDDGDDRPRTHLVCRLADKLSANTWLTPEITVDKWVSVGAYCELSITAPSTADWTGAFSLDGTAVCAGVLVAQDSRCTDDGEARIQQARALRDEMAACGEPVVLRLKEGVLTSCTAGDQDFTERVKQATNPKYDLHALELGIGTNLELMPRVDWRLNSQMNEGAGPVHIGFGEGITGAHMDFIVAEGGHEFSKAG</sequence>
<dbReference type="Proteomes" id="UP001144036">
    <property type="component" value="Unassembled WGS sequence"/>
</dbReference>
<comment type="caution">
    <text evidence="2">The sequence shown here is derived from an EMBL/GenBank/DDBJ whole genome shotgun (WGS) entry which is preliminary data.</text>
</comment>
<organism evidence="2 3">
    <name type="scientific">Nonomuraea corallina</name>
    <dbReference type="NCBI Taxonomy" id="2989783"/>
    <lineage>
        <taxon>Bacteria</taxon>
        <taxon>Bacillati</taxon>
        <taxon>Actinomycetota</taxon>
        <taxon>Actinomycetes</taxon>
        <taxon>Streptosporangiales</taxon>
        <taxon>Streptosporangiaceae</taxon>
        <taxon>Nonomuraea</taxon>
    </lineage>
</organism>
<reference evidence="2" key="1">
    <citation type="submission" date="2022-11" db="EMBL/GenBank/DDBJ databases">
        <title>Nonomuraea corallina sp. nov., a new species of the genus Nonomuraea isolated from sea side sediment in Thai sea.</title>
        <authorList>
            <person name="Ngamcharungchit C."/>
            <person name="Matsumoto A."/>
            <person name="Suriyachadkun C."/>
            <person name="Panbangred W."/>
            <person name="Inahashi Y."/>
            <person name="Intra B."/>
        </authorList>
    </citation>
    <scope>NUCLEOTIDE SEQUENCE</scope>
    <source>
        <strain evidence="2">MCN248</strain>
    </source>
</reference>
<dbReference type="Pfam" id="PF26231">
    <property type="entry name" value="CgnE_B"/>
    <property type="match status" value="1"/>
</dbReference>
<gene>
    <name evidence="2" type="ORF">OUY22_20300</name>
</gene>
<dbReference type="RefSeq" id="WP_270156620.1">
    <property type="nucleotide sequence ID" value="NZ_JAPNNL010000081.1"/>
</dbReference>
<proteinExistence type="predicted"/>
<feature type="domain" description="Crocagin biosynthetic protein CgnE/B" evidence="1">
    <location>
        <begin position="2"/>
        <end position="284"/>
    </location>
</feature>
<keyword evidence="3" id="KW-1185">Reference proteome</keyword>
<dbReference type="InterPro" id="IPR058799">
    <property type="entry name" value="CgnE_B"/>
</dbReference>
<evidence type="ECO:0000313" key="2">
    <source>
        <dbReference type="EMBL" id="MDA0635768.1"/>
    </source>
</evidence>
<dbReference type="EMBL" id="JAPNNL010000081">
    <property type="protein sequence ID" value="MDA0635768.1"/>
    <property type="molecule type" value="Genomic_DNA"/>
</dbReference>
<name>A0ABT4SEY4_9ACTN</name>